<dbReference type="HOGENOM" id="CLU_1687265_0_0_1"/>
<gene>
    <name evidence="1" type="ORF">PFICI_02118</name>
</gene>
<protein>
    <submittedName>
        <fullName evidence="1">Uncharacterized protein</fullName>
    </submittedName>
</protein>
<dbReference type="AlphaFoldDB" id="W3XDB7"/>
<accession>W3XDB7</accession>
<dbReference type="RefSeq" id="XP_007828890.1">
    <property type="nucleotide sequence ID" value="XM_007830699.1"/>
</dbReference>
<dbReference type="KEGG" id="pfy:PFICI_02118"/>
<name>W3XDB7_PESFW</name>
<dbReference type="EMBL" id="KI912110">
    <property type="protein sequence ID" value="ETS84093.1"/>
    <property type="molecule type" value="Genomic_DNA"/>
</dbReference>
<keyword evidence="2" id="KW-1185">Reference proteome</keyword>
<dbReference type="Proteomes" id="UP000030651">
    <property type="component" value="Unassembled WGS sequence"/>
</dbReference>
<sequence length="156" mass="18736">MMHRRDLAMFELATYDHSARLDLNRHAVICPNNESITTIYENWSTMQNSFRRMLKAQQLRDALQEYHSGSPFIRERCQNLLFRLKDDIEFYYQLEHRNEKMMAQKAAHDILDDNLVPAEYVDEYLEFLRTRSEGEGEWMTKLLDFVLVVRVSGKRR</sequence>
<reference evidence="2" key="1">
    <citation type="journal article" date="2015" name="BMC Genomics">
        <title>Genomic and transcriptomic analysis of the endophytic fungus Pestalotiopsis fici reveals its lifestyle and high potential for synthesis of natural products.</title>
        <authorList>
            <person name="Wang X."/>
            <person name="Zhang X."/>
            <person name="Liu L."/>
            <person name="Xiang M."/>
            <person name="Wang W."/>
            <person name="Sun X."/>
            <person name="Che Y."/>
            <person name="Guo L."/>
            <person name="Liu G."/>
            <person name="Guo L."/>
            <person name="Wang C."/>
            <person name="Yin W.B."/>
            <person name="Stadler M."/>
            <person name="Zhang X."/>
            <person name="Liu X."/>
        </authorList>
    </citation>
    <scope>NUCLEOTIDE SEQUENCE [LARGE SCALE GENOMIC DNA]</scope>
    <source>
        <strain evidence="2">W106-1 / CGMCC3.15140</strain>
    </source>
</reference>
<organism evidence="1 2">
    <name type="scientific">Pestalotiopsis fici (strain W106-1 / CGMCC3.15140)</name>
    <dbReference type="NCBI Taxonomy" id="1229662"/>
    <lineage>
        <taxon>Eukaryota</taxon>
        <taxon>Fungi</taxon>
        <taxon>Dikarya</taxon>
        <taxon>Ascomycota</taxon>
        <taxon>Pezizomycotina</taxon>
        <taxon>Sordariomycetes</taxon>
        <taxon>Xylariomycetidae</taxon>
        <taxon>Amphisphaeriales</taxon>
        <taxon>Sporocadaceae</taxon>
        <taxon>Pestalotiopsis</taxon>
    </lineage>
</organism>
<dbReference type="GeneID" id="19267131"/>
<proteinExistence type="predicted"/>
<evidence type="ECO:0000313" key="2">
    <source>
        <dbReference type="Proteomes" id="UP000030651"/>
    </source>
</evidence>
<dbReference type="InParanoid" id="W3XDB7"/>
<evidence type="ECO:0000313" key="1">
    <source>
        <dbReference type="EMBL" id="ETS84093.1"/>
    </source>
</evidence>